<dbReference type="Proteomes" id="UP000663869">
    <property type="component" value="Unassembled WGS sequence"/>
</dbReference>
<protein>
    <recommendedName>
        <fullName evidence="3">DUF4200 domain-containing protein</fullName>
    </recommendedName>
</protein>
<evidence type="ECO:0000256" key="1">
    <source>
        <dbReference type="ARBA" id="ARBA00023054"/>
    </source>
</evidence>
<dbReference type="Pfam" id="PF13863">
    <property type="entry name" value="DUF4200"/>
    <property type="match status" value="1"/>
</dbReference>
<proteinExistence type="predicted"/>
<evidence type="ECO:0000313" key="6">
    <source>
        <dbReference type="Proteomes" id="UP000663869"/>
    </source>
</evidence>
<organism evidence="5 6">
    <name type="scientific">Rotaria socialis</name>
    <dbReference type="NCBI Taxonomy" id="392032"/>
    <lineage>
        <taxon>Eukaryota</taxon>
        <taxon>Metazoa</taxon>
        <taxon>Spiralia</taxon>
        <taxon>Gnathifera</taxon>
        <taxon>Rotifera</taxon>
        <taxon>Eurotatoria</taxon>
        <taxon>Bdelloidea</taxon>
        <taxon>Philodinida</taxon>
        <taxon>Philodinidae</taxon>
        <taxon>Rotaria</taxon>
    </lineage>
</organism>
<keyword evidence="1 2" id="KW-0175">Coiled coil</keyword>
<dbReference type="OrthoDB" id="10264063at2759"/>
<feature type="domain" description="DUF4200" evidence="3">
    <location>
        <begin position="120"/>
        <end position="238"/>
    </location>
</feature>
<gene>
    <name evidence="5" type="ORF">FME351_LOCUS15190</name>
    <name evidence="4" type="ORF">TIS948_LOCUS31702</name>
</gene>
<accession>A0A818FIZ6</accession>
<reference evidence="5" key="1">
    <citation type="submission" date="2021-02" db="EMBL/GenBank/DDBJ databases">
        <authorList>
            <person name="Nowell W R."/>
        </authorList>
    </citation>
    <scope>NUCLEOTIDE SEQUENCE</scope>
</reference>
<dbReference type="Proteomes" id="UP000663825">
    <property type="component" value="Unassembled WGS sequence"/>
</dbReference>
<dbReference type="PANTHER" id="PTHR21683">
    <property type="entry name" value="COILED-COIL DOMAIN-CONTAINING PROTEIN 42 LIKE-2-LIKE-RELATED"/>
    <property type="match status" value="1"/>
</dbReference>
<feature type="coiled-coil region" evidence="2">
    <location>
        <begin position="134"/>
        <end position="214"/>
    </location>
</feature>
<dbReference type="InterPro" id="IPR025252">
    <property type="entry name" value="DUF4200"/>
</dbReference>
<evidence type="ECO:0000256" key="2">
    <source>
        <dbReference type="SAM" id="Coils"/>
    </source>
</evidence>
<evidence type="ECO:0000313" key="4">
    <source>
        <dbReference type="EMBL" id="CAF3447766.1"/>
    </source>
</evidence>
<comment type="caution">
    <text evidence="5">The sequence shown here is derived from an EMBL/GenBank/DDBJ whole genome shotgun (WGS) entry which is preliminary data.</text>
</comment>
<sequence>MTSKKLGHSLTENDRLLDICELQNAERERNIEKSNNRSNRKKIANKMFCHNEINKILDEKDSWPNDNNQLLTNSDRLWIMTHIQSKFSYWLLHVRETWEESHLQHFLLDRRRDRQSLQDYLRKNNEIFKIQYILNIKYEEIESWENHLRQEENALAKAEKHIGEDLALFDQFLDACNRNANEAAFRVEEEARKKDELINEIKRLQKTLVSYHNDHNHLTDILKQSRRYQQFLFKFAPKEWRADIVQQWESNEIENNQPSELMSIPNEQIDIEFYNDSRTITNENYSVYFTKPEQLLDIFTEMEEKSLPLVEKSQYTSELLDSIHSTIKNTISEQNHEVEQLKIKVNQLEESIKQEIEREISCQNILTYFLLFLSPSYSRTSYMYKFIYRQCKNEKNDPLIEQIKNTIEILYKNHIISDDMGISTIHMLQTIENKIKSLLNIIEHMDSSAVMEAEKFRENSIRTIERQEKIRQEKVINELRHKKTLLRTSAPPYPKV</sequence>
<dbReference type="EMBL" id="CAJNYU010001875">
    <property type="protein sequence ID" value="CAF3476368.1"/>
    <property type="molecule type" value="Genomic_DNA"/>
</dbReference>
<dbReference type="InterPro" id="IPR051147">
    <property type="entry name" value="CFAP_domain-containing"/>
</dbReference>
<evidence type="ECO:0000259" key="3">
    <source>
        <dbReference type="Pfam" id="PF13863"/>
    </source>
</evidence>
<dbReference type="AlphaFoldDB" id="A0A818FIZ6"/>
<feature type="coiled-coil region" evidence="2">
    <location>
        <begin position="331"/>
        <end position="358"/>
    </location>
</feature>
<evidence type="ECO:0000313" key="5">
    <source>
        <dbReference type="EMBL" id="CAF3476368.1"/>
    </source>
</evidence>
<dbReference type="EMBL" id="CAJNXB010005795">
    <property type="protein sequence ID" value="CAF3447766.1"/>
    <property type="molecule type" value="Genomic_DNA"/>
</dbReference>
<dbReference type="GO" id="GO:0005856">
    <property type="term" value="C:cytoskeleton"/>
    <property type="evidence" value="ECO:0007669"/>
    <property type="project" value="UniProtKB-ARBA"/>
</dbReference>
<dbReference type="PANTHER" id="PTHR21683:SF3">
    <property type="entry name" value="CILIA AND FLAGELLA ASSOCIATED PROTEIN 100"/>
    <property type="match status" value="1"/>
</dbReference>
<name>A0A818FIZ6_9BILA</name>